<sequence>MIINIGPWWLFDILSFAIIISSTIYGIKKGFLVLFYFLFLQVLIIVLLLFIPALITNALVPSIMNGVNKWDPSSWFESVSKEIVNLINSLLPNSGGNSKENIGINGKNVSYELAKTIIALVVYIVISIVIFIIVNLVGFLTYLGFRKRIKNVKVFGRADSFLGAIHGLFLGFTISMGISFIASFPLISTENQSLGALSFNDMTNEEIQEYINGDTAYSKYSLSKKLNMGIPNIPSYSFTYTNVCSMKYVVKPTTIISTQVLSNNSTSSISDFYYNYEDILAEGYSSNNVLDVPVSYCIETMPKDSKTLFRLISEIMLMGSKLYVKGNEVEKSPLFSIDLINALDEFYYDQLEPNNYETKVHDGWLNENQMINFYEWSEKKANGNVTYLEQLNPFIKLSNYINDNWRRNSSNQERKLVSVFKDPSLTYNFFRNLYYVNSITRNDLDTLPTLSSTLTSLYFFNGMEISPSGELKLGRFKSKPETETENESSEPTIADIVHNDDNFWETYNRRGNIWLKYYFSFMYEGEWGYNE</sequence>
<feature type="transmembrane region" description="Helical" evidence="1">
    <location>
        <begin position="6"/>
        <end position="27"/>
    </location>
</feature>
<organism evidence="2 3">
    <name type="scientific">Spiroplasma corruscae</name>
    <dbReference type="NCBI Taxonomy" id="216934"/>
    <lineage>
        <taxon>Bacteria</taxon>
        <taxon>Bacillati</taxon>
        <taxon>Mycoplasmatota</taxon>
        <taxon>Mollicutes</taxon>
        <taxon>Entomoplasmatales</taxon>
        <taxon>Spiroplasmataceae</taxon>
        <taxon>Spiroplasma</taxon>
    </lineage>
</organism>
<evidence type="ECO:0000313" key="2">
    <source>
        <dbReference type="EMBL" id="ASP28027.1"/>
    </source>
</evidence>
<feature type="transmembrane region" description="Helical" evidence="1">
    <location>
        <begin position="34"/>
        <end position="55"/>
    </location>
</feature>
<dbReference type="AlphaFoldDB" id="A0A222ENG8"/>
<proteinExistence type="predicted"/>
<reference evidence="2 3" key="1">
    <citation type="submission" date="2017-07" db="EMBL/GenBank/DDBJ databases">
        <title>Complete genome sequence of Spiroplasma corruscae EC-1 (DSM 19793).</title>
        <authorList>
            <person name="Tsai Y.-M."/>
            <person name="Lo W.-S."/>
            <person name="Kuo C.-H."/>
        </authorList>
    </citation>
    <scope>NUCLEOTIDE SEQUENCE [LARGE SCALE GENOMIC DNA]</scope>
    <source>
        <strain evidence="2 3">EC-1</strain>
    </source>
</reference>
<dbReference type="RefSeq" id="WP_094048390.1">
    <property type="nucleotide sequence ID" value="NZ_CP022535.1"/>
</dbReference>
<gene>
    <name evidence="2" type="ORF">SCORR_v1c02530</name>
</gene>
<dbReference type="KEGG" id="scou:SCORR_v1c02530"/>
<dbReference type="OrthoDB" id="388310at2"/>
<accession>A0A222ENG8</accession>
<dbReference type="EMBL" id="CP022535">
    <property type="protein sequence ID" value="ASP28027.1"/>
    <property type="molecule type" value="Genomic_DNA"/>
</dbReference>
<keyword evidence="3" id="KW-1185">Reference proteome</keyword>
<name>A0A222ENG8_9MOLU</name>
<dbReference type="Proteomes" id="UP000203229">
    <property type="component" value="Chromosome"/>
</dbReference>
<keyword evidence="1" id="KW-1133">Transmembrane helix</keyword>
<evidence type="ECO:0000256" key="1">
    <source>
        <dbReference type="SAM" id="Phobius"/>
    </source>
</evidence>
<protein>
    <submittedName>
        <fullName evidence="2">Uncharacterized protein</fullName>
    </submittedName>
</protein>
<keyword evidence="1" id="KW-0472">Membrane</keyword>
<evidence type="ECO:0000313" key="3">
    <source>
        <dbReference type="Proteomes" id="UP000203229"/>
    </source>
</evidence>
<keyword evidence="1" id="KW-0812">Transmembrane</keyword>
<feature type="transmembrane region" description="Helical" evidence="1">
    <location>
        <begin position="117"/>
        <end position="143"/>
    </location>
</feature>
<feature type="transmembrane region" description="Helical" evidence="1">
    <location>
        <begin position="164"/>
        <end position="187"/>
    </location>
</feature>